<dbReference type="PANTHER" id="PTHR48079:SF3">
    <property type="entry name" value="NAD-DEPENDENT EPIMERASE_DEHYDRATASE DOMAIN-CONTAINING PROTEIN"/>
    <property type="match status" value="1"/>
</dbReference>
<dbReference type="EMBL" id="JAJTJA010000005">
    <property type="protein sequence ID" value="KAH8699242.1"/>
    <property type="molecule type" value="Genomic_DNA"/>
</dbReference>
<dbReference type="GeneID" id="70244285"/>
<accession>A0AAD4KU06</accession>
<dbReference type="SUPFAM" id="SSF51735">
    <property type="entry name" value="NAD(P)-binding Rossmann-fold domains"/>
    <property type="match status" value="1"/>
</dbReference>
<dbReference type="Gene3D" id="3.40.50.720">
    <property type="entry name" value="NAD(P)-binding Rossmann-like Domain"/>
    <property type="match status" value="1"/>
</dbReference>
<protein>
    <submittedName>
        <fullName evidence="2">NAD dependent epimerase/dehydratase</fullName>
    </submittedName>
</protein>
<dbReference type="RefSeq" id="XP_046073706.1">
    <property type="nucleotide sequence ID" value="XM_046213998.1"/>
</dbReference>
<evidence type="ECO:0000313" key="2">
    <source>
        <dbReference type="EMBL" id="KAH8699242.1"/>
    </source>
</evidence>
<keyword evidence="3" id="KW-1185">Reference proteome</keyword>
<dbReference type="GO" id="GO:0004029">
    <property type="term" value="F:aldehyde dehydrogenase (NAD+) activity"/>
    <property type="evidence" value="ECO:0007669"/>
    <property type="project" value="TreeGrafter"/>
</dbReference>
<evidence type="ECO:0000313" key="3">
    <source>
        <dbReference type="Proteomes" id="UP001201262"/>
    </source>
</evidence>
<dbReference type="InterPro" id="IPR036291">
    <property type="entry name" value="NAD(P)-bd_dom_sf"/>
</dbReference>
<dbReference type="Pfam" id="PF01370">
    <property type="entry name" value="Epimerase"/>
    <property type="match status" value="1"/>
</dbReference>
<dbReference type="GO" id="GO:0005737">
    <property type="term" value="C:cytoplasm"/>
    <property type="evidence" value="ECO:0007669"/>
    <property type="project" value="TreeGrafter"/>
</dbReference>
<sequence>MSRRTVLVTGANGYIGNAVAKEFNRAGWKTYGLIRRAEDASDLEQHEIHAIISSPKEVISANLIPDDLTFDVIVSNTEDWSDYITHFNDVKKMLVHLGQQSLDKTGIRPLVLLSSGCKDYGMTGYHGDPDLAPHTESSPLTAFPILLPRTNSAANLMEESRQPDTSLPFDVTVLRPTNVYGYGSSYYGALFAFASKSQERGGILRIEAEPENIMHSAHVDDCATAYVALAEHPQRKEVSGQAFNISNIKYETLRDICNALASSYGLKVEFAEPKPMGEVVPGMIEALLKYTQWVSSEKVRSITGWTERRPSFTQGIEEYRLAYEAALAAKHYGTVKINSTFQDPSDVVRQWNRTKGL</sequence>
<proteinExistence type="predicted"/>
<dbReference type="Proteomes" id="UP001201262">
    <property type="component" value="Unassembled WGS sequence"/>
</dbReference>
<feature type="domain" description="NAD-dependent epimerase/dehydratase" evidence="1">
    <location>
        <begin position="6"/>
        <end position="245"/>
    </location>
</feature>
<comment type="caution">
    <text evidence="2">The sequence shown here is derived from an EMBL/GenBank/DDBJ whole genome shotgun (WGS) entry which is preliminary data.</text>
</comment>
<dbReference type="InterPro" id="IPR001509">
    <property type="entry name" value="Epimerase_deHydtase"/>
</dbReference>
<reference evidence="2" key="1">
    <citation type="submission" date="2021-12" db="EMBL/GenBank/DDBJ databases">
        <title>Convergent genome expansion in fungi linked to evolution of root-endophyte symbiosis.</title>
        <authorList>
            <consortium name="DOE Joint Genome Institute"/>
            <person name="Ke Y.-H."/>
            <person name="Bonito G."/>
            <person name="Liao H.-L."/>
            <person name="Looney B."/>
            <person name="Rojas-Flechas A."/>
            <person name="Nash J."/>
            <person name="Hameed K."/>
            <person name="Schadt C."/>
            <person name="Martin F."/>
            <person name="Crous P.W."/>
            <person name="Miettinen O."/>
            <person name="Magnuson J.K."/>
            <person name="Labbe J."/>
            <person name="Jacobson D."/>
            <person name="Doktycz M.J."/>
            <person name="Veneault-Fourrey C."/>
            <person name="Kuo A."/>
            <person name="Mondo S."/>
            <person name="Calhoun S."/>
            <person name="Riley R."/>
            <person name="Ohm R."/>
            <person name="LaButti K."/>
            <person name="Andreopoulos B."/>
            <person name="Pangilinan J."/>
            <person name="Nolan M."/>
            <person name="Tritt A."/>
            <person name="Clum A."/>
            <person name="Lipzen A."/>
            <person name="Daum C."/>
            <person name="Barry K."/>
            <person name="Grigoriev I.V."/>
            <person name="Vilgalys R."/>
        </authorList>
    </citation>
    <scope>NUCLEOTIDE SEQUENCE</scope>
    <source>
        <strain evidence="2">PMI_201</strain>
    </source>
</reference>
<organism evidence="2 3">
    <name type="scientific">Talaromyces proteolyticus</name>
    <dbReference type="NCBI Taxonomy" id="1131652"/>
    <lineage>
        <taxon>Eukaryota</taxon>
        <taxon>Fungi</taxon>
        <taxon>Dikarya</taxon>
        <taxon>Ascomycota</taxon>
        <taxon>Pezizomycotina</taxon>
        <taxon>Eurotiomycetes</taxon>
        <taxon>Eurotiomycetidae</taxon>
        <taxon>Eurotiales</taxon>
        <taxon>Trichocomaceae</taxon>
        <taxon>Talaromyces</taxon>
        <taxon>Talaromyces sect. Bacilispori</taxon>
    </lineage>
</organism>
<name>A0AAD4KU06_9EURO</name>
<dbReference type="PANTHER" id="PTHR48079">
    <property type="entry name" value="PROTEIN YEEZ"/>
    <property type="match status" value="1"/>
</dbReference>
<dbReference type="AlphaFoldDB" id="A0AAD4KU06"/>
<dbReference type="InterPro" id="IPR051783">
    <property type="entry name" value="NAD(P)-dependent_oxidoreduct"/>
</dbReference>
<evidence type="ECO:0000259" key="1">
    <source>
        <dbReference type="Pfam" id="PF01370"/>
    </source>
</evidence>
<gene>
    <name evidence="2" type="ORF">BGW36DRAFT_358746</name>
</gene>